<reference evidence="1 2" key="1">
    <citation type="submission" date="2019-06" db="EMBL/GenBank/DDBJ databases">
        <title>Sequencing the genomes of 1000 actinobacteria strains.</title>
        <authorList>
            <person name="Klenk H.-P."/>
        </authorList>
    </citation>
    <scope>NUCLEOTIDE SEQUENCE [LARGE SCALE GENOMIC DNA]</scope>
    <source>
        <strain evidence="1 2">DSM 19828</strain>
    </source>
</reference>
<protein>
    <submittedName>
        <fullName evidence="1">Uncharacterized protein (TIGR03089 family)</fullName>
    </submittedName>
</protein>
<dbReference type="AlphaFoldDB" id="A0A542EJM1"/>
<dbReference type="RefSeq" id="WP_141929058.1">
    <property type="nucleotide sequence ID" value="NZ_BAABCI010000036.1"/>
</dbReference>
<gene>
    <name evidence="1" type="ORF">FB459_3087</name>
</gene>
<dbReference type="EMBL" id="VFMO01000001">
    <property type="protein sequence ID" value="TQJ15531.1"/>
    <property type="molecule type" value="Genomic_DNA"/>
</dbReference>
<dbReference type="NCBIfam" id="TIGR03089">
    <property type="entry name" value="TIGR03089 family protein"/>
    <property type="match status" value="1"/>
</dbReference>
<proteinExistence type="predicted"/>
<keyword evidence="2" id="KW-1185">Reference proteome</keyword>
<comment type="caution">
    <text evidence="1">The sequence shown here is derived from an EMBL/GenBank/DDBJ whole genome shotgun (WGS) entry which is preliminary data.</text>
</comment>
<organism evidence="1 2">
    <name type="scientific">Yimella lutea</name>
    <dbReference type="NCBI Taxonomy" id="587872"/>
    <lineage>
        <taxon>Bacteria</taxon>
        <taxon>Bacillati</taxon>
        <taxon>Actinomycetota</taxon>
        <taxon>Actinomycetes</taxon>
        <taxon>Micrococcales</taxon>
        <taxon>Dermacoccaceae</taxon>
        <taxon>Yimella</taxon>
    </lineage>
</organism>
<evidence type="ECO:0000313" key="1">
    <source>
        <dbReference type="EMBL" id="TQJ15531.1"/>
    </source>
</evidence>
<dbReference type="OrthoDB" id="3396763at2"/>
<evidence type="ECO:0000313" key="2">
    <source>
        <dbReference type="Proteomes" id="UP000320806"/>
    </source>
</evidence>
<dbReference type="SUPFAM" id="SSF56801">
    <property type="entry name" value="Acetyl-CoA synthetase-like"/>
    <property type="match status" value="1"/>
</dbReference>
<dbReference type="Proteomes" id="UP000320806">
    <property type="component" value="Unassembled WGS sequence"/>
</dbReference>
<sequence>MKLARILPRLVQRDATAPAVTYYDDASGERIELSAKVVAMWASKGSHWLTDEMLVDPGGRVHLDLPARHWRAIYWAFAVWSIGAEVSTTEADSDATVSMHGVGDLVEPVASLAASDLAGFPDQFGPSIEAAPDDLALDGRTFADVLPAVPASERVMLVDTDAGETLRIAASTLAAAGSVVLVRNEDESRRARRVLDEGVDRVVSVSPG</sequence>
<accession>A0A542EJM1</accession>
<dbReference type="InterPro" id="IPR017523">
    <property type="entry name" value="Rv3268"/>
</dbReference>
<name>A0A542EJM1_9MICO</name>